<reference evidence="1 2" key="1">
    <citation type="submission" date="2023-07" db="EMBL/GenBank/DDBJ databases">
        <title>Genomic Encyclopedia of Type Strains, Phase IV (KMG-IV): sequencing the most valuable type-strain genomes for metagenomic binning, comparative biology and taxonomic classification.</title>
        <authorList>
            <person name="Goeker M."/>
        </authorList>
    </citation>
    <scope>NUCLEOTIDE SEQUENCE [LARGE SCALE GENOMIC DNA]</scope>
    <source>
        <strain evidence="1 2">DSM 17273</strain>
    </source>
</reference>
<dbReference type="RefSeq" id="WP_309741174.1">
    <property type="nucleotide sequence ID" value="NZ_JAVDQI010000012.1"/>
</dbReference>
<dbReference type="AlphaFoldDB" id="A0AA90U165"/>
<keyword evidence="2" id="KW-1185">Reference proteome</keyword>
<comment type="caution">
    <text evidence="1">The sequence shown here is derived from an EMBL/GenBank/DDBJ whole genome shotgun (WGS) entry which is preliminary data.</text>
</comment>
<accession>A0AA90U165</accession>
<dbReference type="Proteomes" id="UP001185015">
    <property type="component" value="Unassembled WGS sequence"/>
</dbReference>
<name>A0AA90U165_9EURY</name>
<evidence type="ECO:0000313" key="2">
    <source>
        <dbReference type="Proteomes" id="UP001185015"/>
    </source>
</evidence>
<dbReference type="EMBL" id="JAVDQI010000012">
    <property type="protein sequence ID" value="MDR6223797.1"/>
    <property type="molecule type" value="Genomic_DNA"/>
</dbReference>
<proteinExistence type="predicted"/>
<protein>
    <submittedName>
        <fullName evidence="1">Uncharacterized protein</fullName>
    </submittedName>
</protein>
<evidence type="ECO:0000313" key="1">
    <source>
        <dbReference type="EMBL" id="MDR6223797.1"/>
    </source>
</evidence>
<sequence length="381" mass="44506">MSITTDNLLKKIEGLLKRIEHFEKSITLKFSNLNTNLHELSRIYFFNLYSYLAREIKNEADIDLLKEYLVHTGQIDFRDYMEFKKAHPLMKTYVDENKNALKVINFFNNPICTPSSEPQLFNYVNTSNLLIQKERFKIKKDFLLERGYDIDSEEVIEIEGLIETYDEQIQATLKVTPFEEKKYPTDKKTAQNIYDGFLIAKEKEIVERIREIPSLNQIHLEPSCKELYFESISNYWLGNFNASIVLLSVFLEAHLKEKYYSKLNIKATETLTPLITSCFNNGIISSEQKDYLSDFAEKVRNNYIHVKTDQIITDVTLPVVKIDFTTSESVMTYSNSDECPVLRDIVKGERDKSTSKELILEIAEFVIETSESYEDIRKKGE</sequence>
<gene>
    <name evidence="1" type="ORF">J2750_002274</name>
</gene>
<organism evidence="1 2">
    <name type="scientific">Methanococcoides alaskense</name>
    <dbReference type="NCBI Taxonomy" id="325778"/>
    <lineage>
        <taxon>Archaea</taxon>
        <taxon>Methanobacteriati</taxon>
        <taxon>Methanobacteriota</taxon>
        <taxon>Stenosarchaea group</taxon>
        <taxon>Methanomicrobia</taxon>
        <taxon>Methanosarcinales</taxon>
        <taxon>Methanosarcinaceae</taxon>
        <taxon>Methanococcoides</taxon>
    </lineage>
</organism>